<dbReference type="SUPFAM" id="SSF51621">
    <property type="entry name" value="Phosphoenolpyruvate/pyruvate domain"/>
    <property type="match status" value="1"/>
</dbReference>
<evidence type="ECO:0000259" key="4">
    <source>
        <dbReference type="Pfam" id="PF03328"/>
    </source>
</evidence>
<gene>
    <name evidence="5" type="ORF">HCN50_07825</name>
</gene>
<dbReference type="PANTHER" id="PTHR30502:SF0">
    <property type="entry name" value="PHOSPHOENOLPYRUVATE CARBOXYLASE FAMILY PROTEIN"/>
    <property type="match status" value="1"/>
</dbReference>
<dbReference type="InterPro" id="IPR015813">
    <property type="entry name" value="Pyrv/PenolPyrv_kinase-like_dom"/>
</dbReference>
<reference evidence="5 6" key="1">
    <citation type="submission" date="2020-03" db="EMBL/GenBank/DDBJ databases">
        <title>Bradyrhizobium diversity isolated from nodules of Muelleranthus trifoliolatus.</title>
        <authorList>
            <person name="Klepa M."/>
            <person name="Helene L."/>
            <person name="Hungria M."/>
        </authorList>
    </citation>
    <scope>NUCLEOTIDE SEQUENCE [LARGE SCALE GENOMIC DNA]</scope>
    <source>
        <strain evidence="5 6">WSM 1744</strain>
    </source>
</reference>
<dbReference type="AlphaFoldDB" id="A0A7Y4H3Q7"/>
<dbReference type="PANTHER" id="PTHR30502">
    <property type="entry name" value="2-KETO-3-DEOXY-L-RHAMNONATE ALDOLASE"/>
    <property type="match status" value="1"/>
</dbReference>
<dbReference type="GO" id="GO:0005737">
    <property type="term" value="C:cytoplasm"/>
    <property type="evidence" value="ECO:0007669"/>
    <property type="project" value="TreeGrafter"/>
</dbReference>
<name>A0A7Y4H3Q7_9BRAD</name>
<dbReference type="Pfam" id="PF03328">
    <property type="entry name" value="HpcH_HpaI"/>
    <property type="match status" value="1"/>
</dbReference>
<dbReference type="InterPro" id="IPR040442">
    <property type="entry name" value="Pyrv_kinase-like_dom_sf"/>
</dbReference>
<feature type="domain" description="HpcH/HpaI aldolase/citrate lyase" evidence="4">
    <location>
        <begin position="41"/>
        <end position="252"/>
    </location>
</feature>
<evidence type="ECO:0000313" key="6">
    <source>
        <dbReference type="Proteomes" id="UP000528734"/>
    </source>
</evidence>
<dbReference type="GO" id="GO:0046872">
    <property type="term" value="F:metal ion binding"/>
    <property type="evidence" value="ECO:0007669"/>
    <property type="project" value="UniProtKB-KW"/>
</dbReference>
<dbReference type="Gene3D" id="3.20.20.60">
    <property type="entry name" value="Phosphoenolpyruvate-binding domains"/>
    <property type="match status" value="1"/>
</dbReference>
<evidence type="ECO:0000256" key="3">
    <source>
        <dbReference type="ARBA" id="ARBA00023239"/>
    </source>
</evidence>
<comment type="caution">
    <text evidence="5">The sequence shown here is derived from an EMBL/GenBank/DDBJ whole genome shotgun (WGS) entry which is preliminary data.</text>
</comment>
<accession>A0A7Y4H3Q7</accession>
<organism evidence="5 6">
    <name type="scientific">Bradyrhizobium archetypum</name>
    <dbReference type="NCBI Taxonomy" id="2721160"/>
    <lineage>
        <taxon>Bacteria</taxon>
        <taxon>Pseudomonadati</taxon>
        <taxon>Pseudomonadota</taxon>
        <taxon>Alphaproteobacteria</taxon>
        <taxon>Hyphomicrobiales</taxon>
        <taxon>Nitrobacteraceae</taxon>
        <taxon>Bradyrhizobium</taxon>
    </lineage>
</organism>
<dbReference type="EMBL" id="JAAVLW010000002">
    <property type="protein sequence ID" value="NOJ46152.1"/>
    <property type="molecule type" value="Genomic_DNA"/>
</dbReference>
<keyword evidence="2" id="KW-0479">Metal-binding</keyword>
<dbReference type="Proteomes" id="UP000528734">
    <property type="component" value="Unassembled WGS sequence"/>
</dbReference>
<evidence type="ECO:0000313" key="5">
    <source>
        <dbReference type="EMBL" id="NOJ46152.1"/>
    </source>
</evidence>
<evidence type="ECO:0000256" key="1">
    <source>
        <dbReference type="ARBA" id="ARBA00005568"/>
    </source>
</evidence>
<evidence type="ECO:0000256" key="2">
    <source>
        <dbReference type="ARBA" id="ARBA00022723"/>
    </source>
</evidence>
<comment type="similarity">
    <text evidence="1">Belongs to the HpcH/HpaI aldolase family.</text>
</comment>
<dbReference type="GO" id="GO:0016832">
    <property type="term" value="F:aldehyde-lyase activity"/>
    <property type="evidence" value="ECO:0007669"/>
    <property type="project" value="TreeGrafter"/>
</dbReference>
<keyword evidence="6" id="KW-1185">Reference proteome</keyword>
<dbReference type="InterPro" id="IPR005000">
    <property type="entry name" value="Aldolase/citrate-lyase_domain"/>
</dbReference>
<sequence>MREFPAVTSEKPAPLNRLRQLWREGRPTFGAIATIPSIQTVQIMGRCGIDWIIIDLEHGPIDLGSAHAMITATSGTPCVPMVRIAANEPWLAKAPMDLGALGINFPMICSREDAEKAVRSVRYPPKGDRLWGPFHAPFRWGVSMPDYMSGADDDMICMITIEHVEAVNRIDEIMATPGIDLAVIGPGDLATSIDKRGLPDDPEVVALMKRAEEGILKSGVPIGGVARTAEQANAMIARGYVALALGFDWSLFQRGIAASFEGDQAIGVERAASPSQSLGFYVVCDGHATDIGRSGCEPSGVKTPCSC</sequence>
<proteinExistence type="inferred from homology"/>
<dbReference type="InterPro" id="IPR050251">
    <property type="entry name" value="HpcH-HpaI_aldolase"/>
</dbReference>
<protein>
    <submittedName>
        <fullName evidence="5">2,4-dihydroxyhept-2-ene-1,7-dioic acid aldolase</fullName>
    </submittedName>
</protein>
<keyword evidence="3" id="KW-0456">Lyase</keyword>